<accession>A0A645AFI1</accession>
<keyword evidence="8" id="KW-0378">Hydrolase</keyword>
<dbReference type="SMART" id="SM00382">
    <property type="entry name" value="AAA"/>
    <property type="match status" value="1"/>
</dbReference>
<evidence type="ECO:0000256" key="1">
    <source>
        <dbReference type="ARBA" id="ARBA00022448"/>
    </source>
</evidence>
<dbReference type="PANTHER" id="PTHR43875:SF15">
    <property type="entry name" value="TREHALOSE IMPORT ATP-BINDING PROTEIN SUGC"/>
    <property type="match status" value="1"/>
</dbReference>
<dbReference type="PROSITE" id="PS50893">
    <property type="entry name" value="ABC_TRANSPORTER_2"/>
    <property type="match status" value="1"/>
</dbReference>
<dbReference type="PROSITE" id="PS00211">
    <property type="entry name" value="ABC_TRANSPORTER_1"/>
    <property type="match status" value="1"/>
</dbReference>
<dbReference type="Gene3D" id="2.40.50.100">
    <property type="match status" value="1"/>
</dbReference>
<dbReference type="InterPro" id="IPR047641">
    <property type="entry name" value="ABC_transpr_MalK/UgpC-like"/>
</dbReference>
<proteinExistence type="predicted"/>
<keyword evidence="2" id="KW-1003">Cell membrane</keyword>
<dbReference type="GO" id="GO:0055052">
    <property type="term" value="C:ATP-binding cassette (ABC) transporter complex, substrate-binding subunit-containing"/>
    <property type="evidence" value="ECO:0007669"/>
    <property type="project" value="TreeGrafter"/>
</dbReference>
<name>A0A645AFI1_9ZZZZ</name>
<dbReference type="SUPFAM" id="SSF52540">
    <property type="entry name" value="P-loop containing nucleoside triphosphate hydrolases"/>
    <property type="match status" value="1"/>
</dbReference>
<feature type="domain" description="ABC transporter" evidence="7">
    <location>
        <begin position="4"/>
        <end position="240"/>
    </location>
</feature>
<gene>
    <name evidence="8" type="primary">sugC_8</name>
    <name evidence="8" type="ORF">SDC9_95159</name>
</gene>
<dbReference type="InterPro" id="IPR008995">
    <property type="entry name" value="Mo/tungstate-bd_C_term_dom"/>
</dbReference>
<dbReference type="InterPro" id="IPR012340">
    <property type="entry name" value="NA-bd_OB-fold"/>
</dbReference>
<keyword evidence="3" id="KW-0547">Nucleotide-binding</keyword>
<evidence type="ECO:0000256" key="3">
    <source>
        <dbReference type="ARBA" id="ARBA00022741"/>
    </source>
</evidence>
<keyword evidence="5" id="KW-1278">Translocase</keyword>
<reference evidence="8" key="1">
    <citation type="submission" date="2019-08" db="EMBL/GenBank/DDBJ databases">
        <authorList>
            <person name="Kucharzyk K."/>
            <person name="Murdoch R.W."/>
            <person name="Higgins S."/>
            <person name="Loffler F."/>
        </authorList>
    </citation>
    <scope>NUCLEOTIDE SEQUENCE</scope>
</reference>
<protein>
    <submittedName>
        <fullName evidence="8">Trehalose import ATP-binding protein SugC</fullName>
        <ecNumber evidence="8">3.6.3.-</ecNumber>
    </submittedName>
</protein>
<dbReference type="Pfam" id="PF08402">
    <property type="entry name" value="TOBE_2"/>
    <property type="match status" value="1"/>
</dbReference>
<dbReference type="AlphaFoldDB" id="A0A645AFI1"/>
<dbReference type="Pfam" id="PF00005">
    <property type="entry name" value="ABC_tran"/>
    <property type="match status" value="1"/>
</dbReference>
<dbReference type="GO" id="GO:0022857">
    <property type="term" value="F:transmembrane transporter activity"/>
    <property type="evidence" value="ECO:0007669"/>
    <property type="project" value="InterPro"/>
</dbReference>
<dbReference type="EMBL" id="VSSQ01012095">
    <property type="protein sequence ID" value="MPM48434.1"/>
    <property type="molecule type" value="Genomic_DNA"/>
</dbReference>
<evidence type="ECO:0000256" key="6">
    <source>
        <dbReference type="ARBA" id="ARBA00023136"/>
    </source>
</evidence>
<dbReference type="EC" id="3.6.3.-" evidence="8"/>
<keyword evidence="4 8" id="KW-0067">ATP-binding</keyword>
<dbReference type="Gene3D" id="2.40.50.140">
    <property type="entry name" value="Nucleic acid-binding proteins"/>
    <property type="match status" value="1"/>
</dbReference>
<dbReference type="GO" id="GO:0005524">
    <property type="term" value="F:ATP binding"/>
    <property type="evidence" value="ECO:0007669"/>
    <property type="project" value="UniProtKB-KW"/>
</dbReference>
<dbReference type="InterPro" id="IPR013611">
    <property type="entry name" value="Transp-assoc_OB_typ2"/>
</dbReference>
<evidence type="ECO:0000256" key="2">
    <source>
        <dbReference type="ARBA" id="ARBA00022475"/>
    </source>
</evidence>
<dbReference type="InterPro" id="IPR003439">
    <property type="entry name" value="ABC_transporter-like_ATP-bd"/>
</dbReference>
<dbReference type="GO" id="GO:0016887">
    <property type="term" value="F:ATP hydrolysis activity"/>
    <property type="evidence" value="ECO:0007669"/>
    <property type="project" value="InterPro"/>
</dbReference>
<keyword evidence="6" id="KW-0472">Membrane</keyword>
<evidence type="ECO:0000313" key="8">
    <source>
        <dbReference type="EMBL" id="MPM48434.1"/>
    </source>
</evidence>
<dbReference type="InterPro" id="IPR003593">
    <property type="entry name" value="AAA+_ATPase"/>
</dbReference>
<comment type="caution">
    <text evidence="8">The sequence shown here is derived from an EMBL/GenBank/DDBJ whole genome shotgun (WGS) entry which is preliminary data.</text>
</comment>
<evidence type="ECO:0000256" key="5">
    <source>
        <dbReference type="ARBA" id="ARBA00022967"/>
    </source>
</evidence>
<dbReference type="InterPro" id="IPR027417">
    <property type="entry name" value="P-loop_NTPase"/>
</dbReference>
<dbReference type="Gene3D" id="3.40.50.300">
    <property type="entry name" value="P-loop containing nucleotide triphosphate hydrolases"/>
    <property type="match status" value="1"/>
</dbReference>
<dbReference type="InterPro" id="IPR017871">
    <property type="entry name" value="ABC_transporter-like_CS"/>
</dbReference>
<organism evidence="8">
    <name type="scientific">bioreactor metagenome</name>
    <dbReference type="NCBI Taxonomy" id="1076179"/>
    <lineage>
        <taxon>unclassified sequences</taxon>
        <taxon>metagenomes</taxon>
        <taxon>ecological metagenomes</taxon>
    </lineage>
</organism>
<keyword evidence="1" id="KW-0813">Transport</keyword>
<dbReference type="PANTHER" id="PTHR43875">
    <property type="entry name" value="MALTODEXTRIN IMPORT ATP-BINDING PROTEIN MSMX"/>
    <property type="match status" value="1"/>
</dbReference>
<dbReference type="FunFam" id="3.40.50.300:FF:000042">
    <property type="entry name" value="Maltose/maltodextrin ABC transporter, ATP-binding protein"/>
    <property type="match status" value="1"/>
</dbReference>
<sequence>MSSIQLSHIDKYYGQAHILKDVCLTIDDGEFMTLLGPSGCGKTTTLRVIAGLEQPQKGLLAIDGKPAVDCETCMILPPSKRNLDLVFQSYALWPHLTVFENIAFGLKLKKMPSEAISKKVRMALQRMQILQYADRYPNELSGGQQQRVAIARAIVSESSILLLDEPLSNLDAKLRIEMRSELKRLHQELKTTVVYVTHDQTEALTMSTRVAIFFEGVLAQCDKPMQVYRNPATLQVADFIGNPKINFVNATMEQQKDEATIGCALGTFAIRDVQQRRDILKAMNLAPGMEGSEVVLAIRPEHIQLHGEVDAQPDLLKFTASVYSVLPAGSETLVQLMVDDNLQILAKHMGENTLSAGDLVQVSIRTDCINVFDANTEKIIFGI</sequence>
<evidence type="ECO:0000256" key="4">
    <source>
        <dbReference type="ARBA" id="ARBA00022840"/>
    </source>
</evidence>
<evidence type="ECO:0000259" key="7">
    <source>
        <dbReference type="PROSITE" id="PS50893"/>
    </source>
</evidence>
<dbReference type="SUPFAM" id="SSF50331">
    <property type="entry name" value="MOP-like"/>
    <property type="match status" value="1"/>
</dbReference>